<feature type="transmembrane region" description="Helical" evidence="1">
    <location>
        <begin position="32"/>
        <end position="55"/>
    </location>
</feature>
<accession>A0ABD0P097</accession>
<evidence type="ECO:0000313" key="3">
    <source>
        <dbReference type="Proteomes" id="UP001529510"/>
    </source>
</evidence>
<protein>
    <submittedName>
        <fullName evidence="2">Uncharacterized protein</fullName>
    </submittedName>
</protein>
<keyword evidence="1" id="KW-1133">Transmembrane helix</keyword>
<name>A0ABD0P097_CIRMR</name>
<keyword evidence="3" id="KW-1185">Reference proteome</keyword>
<dbReference type="Proteomes" id="UP001529510">
    <property type="component" value="Unassembled WGS sequence"/>
</dbReference>
<feature type="non-terminal residue" evidence="2">
    <location>
        <position position="117"/>
    </location>
</feature>
<evidence type="ECO:0000256" key="1">
    <source>
        <dbReference type="SAM" id="Phobius"/>
    </source>
</evidence>
<dbReference type="EMBL" id="JAMKFB020000018">
    <property type="protein sequence ID" value="KAL0167422.1"/>
    <property type="molecule type" value="Genomic_DNA"/>
</dbReference>
<feature type="non-terminal residue" evidence="2">
    <location>
        <position position="1"/>
    </location>
</feature>
<comment type="caution">
    <text evidence="2">The sequence shown here is derived from an EMBL/GenBank/DDBJ whole genome shotgun (WGS) entry which is preliminary data.</text>
</comment>
<dbReference type="AlphaFoldDB" id="A0ABD0P097"/>
<keyword evidence="1" id="KW-0472">Membrane</keyword>
<proteinExistence type="predicted"/>
<gene>
    <name evidence="2" type="ORF">M9458_035644</name>
</gene>
<evidence type="ECO:0000313" key="2">
    <source>
        <dbReference type="EMBL" id="KAL0167422.1"/>
    </source>
</evidence>
<reference evidence="2 3" key="1">
    <citation type="submission" date="2024-05" db="EMBL/GenBank/DDBJ databases">
        <title>Genome sequencing and assembly of Indian major carp, Cirrhinus mrigala (Hamilton, 1822).</title>
        <authorList>
            <person name="Mohindra V."/>
            <person name="Chowdhury L.M."/>
            <person name="Lal K."/>
            <person name="Jena J.K."/>
        </authorList>
    </citation>
    <scope>NUCLEOTIDE SEQUENCE [LARGE SCALE GENOMIC DNA]</scope>
    <source>
        <strain evidence="2">CM1030</strain>
        <tissue evidence="2">Blood</tissue>
    </source>
</reference>
<organism evidence="2 3">
    <name type="scientific">Cirrhinus mrigala</name>
    <name type="common">Mrigala</name>
    <dbReference type="NCBI Taxonomy" id="683832"/>
    <lineage>
        <taxon>Eukaryota</taxon>
        <taxon>Metazoa</taxon>
        <taxon>Chordata</taxon>
        <taxon>Craniata</taxon>
        <taxon>Vertebrata</taxon>
        <taxon>Euteleostomi</taxon>
        <taxon>Actinopterygii</taxon>
        <taxon>Neopterygii</taxon>
        <taxon>Teleostei</taxon>
        <taxon>Ostariophysi</taxon>
        <taxon>Cypriniformes</taxon>
        <taxon>Cyprinidae</taxon>
        <taxon>Labeoninae</taxon>
        <taxon>Labeonini</taxon>
        <taxon>Cirrhinus</taxon>
    </lineage>
</organism>
<sequence length="117" mass="12439">SATAKEATPEPPAILATESANVPENYLPCAHYVSRAIVGAVIFVGFSFLTLIQVLSESDQPVLLKLPVLLAPLRTEPILVGPLRPSLVPFNDCLGFPVGYGLATLPPSPLWFLFPAS</sequence>
<keyword evidence="1" id="KW-0812">Transmembrane</keyword>